<evidence type="ECO:0000256" key="1">
    <source>
        <dbReference type="SAM" id="SignalP"/>
    </source>
</evidence>
<proteinExistence type="predicted"/>
<name>A0AA40ETX8_9PEZI</name>
<evidence type="ECO:0000313" key="2">
    <source>
        <dbReference type="EMBL" id="KAK0745503.1"/>
    </source>
</evidence>
<reference evidence="2" key="1">
    <citation type="submission" date="2023-06" db="EMBL/GenBank/DDBJ databases">
        <title>Genome-scale phylogeny and comparative genomics of the fungal order Sordariales.</title>
        <authorList>
            <consortium name="Lawrence Berkeley National Laboratory"/>
            <person name="Hensen N."/>
            <person name="Bonometti L."/>
            <person name="Westerberg I."/>
            <person name="Brannstrom I.O."/>
            <person name="Guillou S."/>
            <person name="Cros-Aarteil S."/>
            <person name="Calhoun S."/>
            <person name="Haridas S."/>
            <person name="Kuo A."/>
            <person name="Mondo S."/>
            <person name="Pangilinan J."/>
            <person name="Riley R."/>
            <person name="LaButti K."/>
            <person name="Andreopoulos B."/>
            <person name="Lipzen A."/>
            <person name="Chen C."/>
            <person name="Yanf M."/>
            <person name="Daum C."/>
            <person name="Ng V."/>
            <person name="Clum A."/>
            <person name="Steindorff A."/>
            <person name="Ohm R."/>
            <person name="Martin F."/>
            <person name="Silar P."/>
            <person name="Natvig D."/>
            <person name="Lalanne C."/>
            <person name="Gautier V."/>
            <person name="Ament-velasquez S.L."/>
            <person name="Kruys A."/>
            <person name="Hutchinson M.I."/>
            <person name="Powell A.J."/>
            <person name="Barry K."/>
            <person name="Miller A.N."/>
            <person name="Grigoriev I.V."/>
            <person name="Debuchy R."/>
            <person name="Gladieux P."/>
            <person name="Thoren M.H."/>
            <person name="Johannesson H."/>
        </authorList>
    </citation>
    <scope>NUCLEOTIDE SEQUENCE</scope>
    <source>
        <strain evidence="2">SMH3187-1</strain>
    </source>
</reference>
<keyword evidence="3" id="KW-1185">Reference proteome</keyword>
<keyword evidence="1" id="KW-0732">Signal</keyword>
<dbReference type="Proteomes" id="UP001172155">
    <property type="component" value="Unassembled WGS sequence"/>
</dbReference>
<gene>
    <name evidence="2" type="ORF">B0T18DRAFT_446270</name>
</gene>
<sequence>MKSLHLFLPFVTAVAAVDVRIWPQTGCSGSYHVICTNLNPNVCCSASDVENWDWHSAAFYGINPSWNINYRAHGGGRCRTLVMSQTVEFGNFWCLGDRGDAITVTGAGYSFVNRRRRSTGDEAQACARADTLVFEDGSKYNLTSLDDVTFTSLMKDVANGAGPAIDNLAEIRVE</sequence>
<comment type="caution">
    <text evidence="2">The sequence shown here is derived from an EMBL/GenBank/DDBJ whole genome shotgun (WGS) entry which is preliminary data.</text>
</comment>
<dbReference type="AlphaFoldDB" id="A0AA40ETX8"/>
<evidence type="ECO:0000313" key="3">
    <source>
        <dbReference type="Proteomes" id="UP001172155"/>
    </source>
</evidence>
<feature type="chain" id="PRO_5041336826" evidence="1">
    <location>
        <begin position="17"/>
        <end position="174"/>
    </location>
</feature>
<feature type="signal peptide" evidence="1">
    <location>
        <begin position="1"/>
        <end position="16"/>
    </location>
</feature>
<dbReference type="EMBL" id="JAUKUD010000004">
    <property type="protein sequence ID" value="KAK0745503.1"/>
    <property type="molecule type" value="Genomic_DNA"/>
</dbReference>
<organism evidence="2 3">
    <name type="scientific">Schizothecium vesticola</name>
    <dbReference type="NCBI Taxonomy" id="314040"/>
    <lineage>
        <taxon>Eukaryota</taxon>
        <taxon>Fungi</taxon>
        <taxon>Dikarya</taxon>
        <taxon>Ascomycota</taxon>
        <taxon>Pezizomycotina</taxon>
        <taxon>Sordariomycetes</taxon>
        <taxon>Sordariomycetidae</taxon>
        <taxon>Sordariales</taxon>
        <taxon>Schizotheciaceae</taxon>
        <taxon>Schizothecium</taxon>
    </lineage>
</organism>
<accession>A0AA40ETX8</accession>
<protein>
    <submittedName>
        <fullName evidence="2">Uncharacterized protein</fullName>
    </submittedName>
</protein>